<accession>A0A8J4DYP7</accession>
<dbReference type="InterPro" id="IPR004302">
    <property type="entry name" value="Cellulose/chitin-bd_N"/>
</dbReference>
<organism evidence="4 5">
    <name type="scientific">Virgisporangium aurantiacum</name>
    <dbReference type="NCBI Taxonomy" id="175570"/>
    <lineage>
        <taxon>Bacteria</taxon>
        <taxon>Bacillati</taxon>
        <taxon>Actinomycetota</taxon>
        <taxon>Actinomycetes</taxon>
        <taxon>Micromonosporales</taxon>
        <taxon>Micromonosporaceae</taxon>
        <taxon>Virgisporangium</taxon>
    </lineage>
</organism>
<evidence type="ECO:0000256" key="1">
    <source>
        <dbReference type="ARBA" id="ARBA00022729"/>
    </source>
</evidence>
<dbReference type="PANTHER" id="PTHR34823:SF1">
    <property type="entry name" value="CHITIN-BINDING TYPE-4 DOMAIN-CONTAINING PROTEIN"/>
    <property type="match status" value="1"/>
</dbReference>
<dbReference type="EMBL" id="BOPG01000005">
    <property type="protein sequence ID" value="GIJ53262.1"/>
    <property type="molecule type" value="Genomic_DNA"/>
</dbReference>
<keyword evidence="1" id="KW-0732">Signal</keyword>
<keyword evidence="5" id="KW-1185">Reference proteome</keyword>
<evidence type="ECO:0000259" key="3">
    <source>
        <dbReference type="Pfam" id="PF03067"/>
    </source>
</evidence>
<evidence type="ECO:0000256" key="2">
    <source>
        <dbReference type="SAM" id="Phobius"/>
    </source>
</evidence>
<name>A0A8J4DYP7_9ACTN</name>
<proteinExistence type="predicted"/>
<dbReference type="Proteomes" id="UP000612585">
    <property type="component" value="Unassembled WGS sequence"/>
</dbReference>
<dbReference type="Gene3D" id="2.70.50.50">
    <property type="entry name" value="chitin-binding protein cbp21"/>
    <property type="match status" value="1"/>
</dbReference>
<comment type="caution">
    <text evidence="4">The sequence shown here is derived from an EMBL/GenBank/DDBJ whole genome shotgun (WGS) entry which is preliminary data.</text>
</comment>
<keyword evidence="2" id="KW-0472">Membrane</keyword>
<sequence length="296" mass="31020">MTAAYHPAMISARISVVLAAPVLVAVLTGVPALAHGAPTTPLSRSAGCQPGGKWEKTPACKAAVETSGKLDWDNLRLANVNGKDRQKVPDGKLCSAGKDEFRGLDLPRADWPTSSFAGGSQVTFTYKGTIPHQGTFRWYLTKTGYDPTKQLRWADLDDAPFLTAKDPPLKSGNYTMTGKFPAGRTGRHLIYTVWQNSSTPDTYYSCSDVVLTGGTPATAATPSGTAKATASASASASTAPAVEATASGTAVADLPPVKRVSNTRRMALPLLFSGVAGLALATAALLFVLRRRRASP</sequence>
<reference evidence="4" key="1">
    <citation type="submission" date="2021-01" db="EMBL/GenBank/DDBJ databases">
        <title>Whole genome shotgun sequence of Virgisporangium aurantiacum NBRC 16421.</title>
        <authorList>
            <person name="Komaki H."/>
            <person name="Tamura T."/>
        </authorList>
    </citation>
    <scope>NUCLEOTIDE SEQUENCE</scope>
    <source>
        <strain evidence="4">NBRC 16421</strain>
    </source>
</reference>
<dbReference type="CDD" id="cd21177">
    <property type="entry name" value="LPMO_AA10"/>
    <property type="match status" value="1"/>
</dbReference>
<dbReference type="SUPFAM" id="SSF81296">
    <property type="entry name" value="E set domains"/>
    <property type="match status" value="1"/>
</dbReference>
<dbReference type="InterPro" id="IPR051024">
    <property type="entry name" value="GlcNAc_Chitin_IntDeg"/>
</dbReference>
<dbReference type="AlphaFoldDB" id="A0A8J4DYP7"/>
<keyword evidence="2" id="KW-1133">Transmembrane helix</keyword>
<dbReference type="InterPro" id="IPR014756">
    <property type="entry name" value="Ig_E-set"/>
</dbReference>
<evidence type="ECO:0000313" key="5">
    <source>
        <dbReference type="Proteomes" id="UP000612585"/>
    </source>
</evidence>
<feature type="domain" description="Chitin-binding type-4" evidence="3">
    <location>
        <begin position="35"/>
        <end position="209"/>
    </location>
</feature>
<feature type="transmembrane region" description="Helical" evidence="2">
    <location>
        <begin position="266"/>
        <end position="289"/>
    </location>
</feature>
<keyword evidence="2" id="KW-0812">Transmembrane</keyword>
<dbReference type="PANTHER" id="PTHR34823">
    <property type="entry name" value="GLCNAC-BINDING PROTEIN A"/>
    <property type="match status" value="1"/>
</dbReference>
<gene>
    <name evidence="4" type="ORF">Vau01_007780</name>
</gene>
<dbReference type="Pfam" id="PF03067">
    <property type="entry name" value="LPMO_10"/>
    <property type="match status" value="1"/>
</dbReference>
<evidence type="ECO:0000313" key="4">
    <source>
        <dbReference type="EMBL" id="GIJ53262.1"/>
    </source>
</evidence>
<protein>
    <recommendedName>
        <fullName evidence="3">Chitin-binding type-4 domain-containing protein</fullName>
    </recommendedName>
</protein>